<feature type="compositionally biased region" description="Basic and acidic residues" evidence="2">
    <location>
        <begin position="45"/>
        <end position="59"/>
    </location>
</feature>
<keyword evidence="4" id="KW-1185">Reference proteome</keyword>
<dbReference type="AlphaFoldDB" id="A0A0C3QHC2"/>
<dbReference type="InterPro" id="IPR002110">
    <property type="entry name" value="Ankyrin_rpt"/>
</dbReference>
<dbReference type="InterPro" id="IPR036770">
    <property type="entry name" value="Ankyrin_rpt-contain_sf"/>
</dbReference>
<dbReference type="STRING" id="1051891.A0A0C3QHC2"/>
<dbReference type="HOGENOM" id="CLU_490190_0_0_1"/>
<dbReference type="SMART" id="SM00248">
    <property type="entry name" value="ANK"/>
    <property type="match status" value="3"/>
</dbReference>
<name>A0A0C3QHC2_9AGAM</name>
<protein>
    <submittedName>
        <fullName evidence="3">Uncharacterized protein</fullName>
    </submittedName>
</protein>
<accession>A0A0C3QHC2</accession>
<dbReference type="EMBL" id="KN823033">
    <property type="protein sequence ID" value="KIO25916.1"/>
    <property type="molecule type" value="Genomic_DNA"/>
</dbReference>
<reference evidence="3 4" key="1">
    <citation type="submission" date="2014-04" db="EMBL/GenBank/DDBJ databases">
        <authorList>
            <consortium name="DOE Joint Genome Institute"/>
            <person name="Kuo A."/>
            <person name="Girlanda M."/>
            <person name="Perotto S."/>
            <person name="Kohler A."/>
            <person name="Nagy L.G."/>
            <person name="Floudas D."/>
            <person name="Copeland A."/>
            <person name="Barry K.W."/>
            <person name="Cichocki N."/>
            <person name="Veneault-Fourrey C."/>
            <person name="LaButti K."/>
            <person name="Lindquist E.A."/>
            <person name="Lipzen A."/>
            <person name="Lundell T."/>
            <person name="Morin E."/>
            <person name="Murat C."/>
            <person name="Sun H."/>
            <person name="Tunlid A."/>
            <person name="Henrissat B."/>
            <person name="Grigoriev I.V."/>
            <person name="Hibbett D.S."/>
            <person name="Martin F."/>
            <person name="Nordberg H.P."/>
            <person name="Cantor M.N."/>
            <person name="Hua S.X."/>
        </authorList>
    </citation>
    <scope>NUCLEOTIDE SEQUENCE [LARGE SCALE GENOMIC DNA]</scope>
    <source>
        <strain evidence="3 4">MUT 4182</strain>
    </source>
</reference>
<reference evidence="4" key="2">
    <citation type="submission" date="2015-01" db="EMBL/GenBank/DDBJ databases">
        <title>Evolutionary Origins and Diversification of the Mycorrhizal Mutualists.</title>
        <authorList>
            <consortium name="DOE Joint Genome Institute"/>
            <consortium name="Mycorrhizal Genomics Consortium"/>
            <person name="Kohler A."/>
            <person name="Kuo A."/>
            <person name="Nagy L.G."/>
            <person name="Floudas D."/>
            <person name="Copeland A."/>
            <person name="Barry K.W."/>
            <person name="Cichocki N."/>
            <person name="Veneault-Fourrey C."/>
            <person name="LaButti K."/>
            <person name="Lindquist E.A."/>
            <person name="Lipzen A."/>
            <person name="Lundell T."/>
            <person name="Morin E."/>
            <person name="Murat C."/>
            <person name="Riley R."/>
            <person name="Ohm R."/>
            <person name="Sun H."/>
            <person name="Tunlid A."/>
            <person name="Henrissat B."/>
            <person name="Grigoriev I.V."/>
            <person name="Hibbett D.S."/>
            <person name="Martin F."/>
        </authorList>
    </citation>
    <scope>NUCLEOTIDE SEQUENCE [LARGE SCALE GENOMIC DNA]</scope>
    <source>
        <strain evidence="4">MUT 4182</strain>
    </source>
</reference>
<proteinExistence type="predicted"/>
<organism evidence="3 4">
    <name type="scientific">Tulasnella calospora MUT 4182</name>
    <dbReference type="NCBI Taxonomy" id="1051891"/>
    <lineage>
        <taxon>Eukaryota</taxon>
        <taxon>Fungi</taxon>
        <taxon>Dikarya</taxon>
        <taxon>Basidiomycota</taxon>
        <taxon>Agaricomycotina</taxon>
        <taxon>Agaricomycetes</taxon>
        <taxon>Cantharellales</taxon>
        <taxon>Tulasnellaceae</taxon>
        <taxon>Tulasnella</taxon>
    </lineage>
</organism>
<dbReference type="SUPFAM" id="SSF48403">
    <property type="entry name" value="Ankyrin repeat"/>
    <property type="match status" value="1"/>
</dbReference>
<feature type="repeat" description="ANK" evidence="1">
    <location>
        <begin position="325"/>
        <end position="349"/>
    </location>
</feature>
<feature type="region of interest" description="Disordered" evidence="2">
    <location>
        <begin position="33"/>
        <end position="63"/>
    </location>
</feature>
<sequence>MMENLKEPMSIPESLRDIILTNDSPDMLDAYIRRTGDGLTLPKPKAKESKDGKARGHHDDDDDDDEYKIYLGLNVHGKKRKDLARREDPNAPYESDDERNVPIGWRAASTQAIAILEYLNSPKAIEAYKYYAETYKTKFAKRLAEALQNPDDFPKMVGFSNSRLAETPVLAAVWNAEKPDLILPTLKKLMQLQPTLTADGIRLQVKPNRMSAFLLLCSERTSKAPLEVFDWMLTNGADPLVREERGWNIFHLMINTNKPKWALIKHALTKLPGDVIEALMIQQTWTYGITPFAVAVQLGNLRLVELMVRTAKSAIIPTLLLRDSTGATPLHTAILNGYSKIVSLLISIGPPEMLYLENGVGSTPLEITRLQFLTQTLRGLGNSLTQPSAFEIYGVNNLSLTPAPGIRGRDEQEVKSLRRVIDGIKTSGALDKRPELLEVLSTFADRSEQEFAAWVAQKPEEEAQYTSVYANNAFDVCDVATTFDVFSKAVVEVHQRQLVHLNDVQRAVLSAVESQSSGPLRKRWTTKVQVEGLEEEESDEKEDSYYSVILGYPSKP</sequence>
<dbReference type="Pfam" id="PF12796">
    <property type="entry name" value="Ank_2"/>
    <property type="match status" value="1"/>
</dbReference>
<evidence type="ECO:0000313" key="4">
    <source>
        <dbReference type="Proteomes" id="UP000054248"/>
    </source>
</evidence>
<evidence type="ECO:0000256" key="1">
    <source>
        <dbReference type="PROSITE-ProRule" id="PRU00023"/>
    </source>
</evidence>
<dbReference type="Proteomes" id="UP000054248">
    <property type="component" value="Unassembled WGS sequence"/>
</dbReference>
<gene>
    <name evidence="3" type="ORF">M407DRAFT_24769</name>
</gene>
<dbReference type="Gene3D" id="1.25.40.20">
    <property type="entry name" value="Ankyrin repeat-containing domain"/>
    <property type="match status" value="1"/>
</dbReference>
<dbReference type="OrthoDB" id="539213at2759"/>
<keyword evidence="1" id="KW-0040">ANK repeat</keyword>
<dbReference type="PROSITE" id="PS50088">
    <property type="entry name" value="ANK_REPEAT"/>
    <property type="match status" value="1"/>
</dbReference>
<evidence type="ECO:0000256" key="2">
    <source>
        <dbReference type="SAM" id="MobiDB-lite"/>
    </source>
</evidence>
<dbReference type="PROSITE" id="PS50297">
    <property type="entry name" value="ANK_REP_REGION"/>
    <property type="match status" value="1"/>
</dbReference>
<evidence type="ECO:0000313" key="3">
    <source>
        <dbReference type="EMBL" id="KIO25916.1"/>
    </source>
</evidence>